<gene>
    <name evidence="2" type="ORF">MCOR_28674</name>
</gene>
<name>A0A6J8CG41_MYTCO</name>
<dbReference type="Proteomes" id="UP000507470">
    <property type="component" value="Unassembled WGS sequence"/>
</dbReference>
<dbReference type="InterPro" id="IPR036465">
    <property type="entry name" value="vWFA_dom_sf"/>
</dbReference>
<sequence>MTISRKLHKPDHPKLNMENLTVTEVSTHKHLGLHISNDGTWHKHIDVITEKAYKRLNVLRKFKFILDRRSLDIIYLTYIRPLLEYADFIWDINTHLLIDVQKNQSNIEFQYRHEAIEKFLKVLNNDGSNKRVGMVAYSDHADYVFKLSWLNDVDKLIGDANNVDLDKVPIESNLSHTLQFVGVDAFSNSNGRRTSSRKIVMMFSSLTSDNSVEIRN</sequence>
<accession>A0A6J8CG41</accession>
<dbReference type="OrthoDB" id="6205932at2759"/>
<protein>
    <recommendedName>
        <fullName evidence="1">VWFA domain-containing protein</fullName>
    </recommendedName>
</protein>
<dbReference type="InterPro" id="IPR002035">
    <property type="entry name" value="VWF_A"/>
</dbReference>
<proteinExistence type="predicted"/>
<dbReference type="Pfam" id="PF00092">
    <property type="entry name" value="VWA"/>
    <property type="match status" value="1"/>
</dbReference>
<dbReference type="AlphaFoldDB" id="A0A6J8CG41"/>
<dbReference type="PROSITE" id="PS50234">
    <property type="entry name" value="VWFA"/>
    <property type="match status" value="1"/>
</dbReference>
<evidence type="ECO:0000259" key="1">
    <source>
        <dbReference type="PROSITE" id="PS50234"/>
    </source>
</evidence>
<organism evidence="2 3">
    <name type="scientific">Mytilus coruscus</name>
    <name type="common">Sea mussel</name>
    <dbReference type="NCBI Taxonomy" id="42192"/>
    <lineage>
        <taxon>Eukaryota</taxon>
        <taxon>Metazoa</taxon>
        <taxon>Spiralia</taxon>
        <taxon>Lophotrochozoa</taxon>
        <taxon>Mollusca</taxon>
        <taxon>Bivalvia</taxon>
        <taxon>Autobranchia</taxon>
        <taxon>Pteriomorphia</taxon>
        <taxon>Mytilida</taxon>
        <taxon>Mytiloidea</taxon>
        <taxon>Mytilidae</taxon>
        <taxon>Mytilinae</taxon>
        <taxon>Mytilus</taxon>
    </lineage>
</organism>
<reference evidence="2 3" key="1">
    <citation type="submission" date="2020-06" db="EMBL/GenBank/DDBJ databases">
        <authorList>
            <person name="Li R."/>
            <person name="Bekaert M."/>
        </authorList>
    </citation>
    <scope>NUCLEOTIDE SEQUENCE [LARGE SCALE GENOMIC DNA]</scope>
    <source>
        <strain evidence="3">wild</strain>
    </source>
</reference>
<keyword evidence="3" id="KW-1185">Reference proteome</keyword>
<dbReference type="Gene3D" id="3.40.50.410">
    <property type="entry name" value="von Willebrand factor, type A domain"/>
    <property type="match status" value="1"/>
</dbReference>
<feature type="domain" description="VWFA" evidence="1">
    <location>
        <begin position="93"/>
        <end position="216"/>
    </location>
</feature>
<evidence type="ECO:0000313" key="2">
    <source>
        <dbReference type="EMBL" id="CAC5393860.1"/>
    </source>
</evidence>
<evidence type="ECO:0000313" key="3">
    <source>
        <dbReference type="Proteomes" id="UP000507470"/>
    </source>
</evidence>
<dbReference type="EMBL" id="CACVKT020005224">
    <property type="protein sequence ID" value="CAC5393860.1"/>
    <property type="molecule type" value="Genomic_DNA"/>
</dbReference>
<dbReference type="SUPFAM" id="SSF53300">
    <property type="entry name" value="vWA-like"/>
    <property type="match status" value="1"/>
</dbReference>